<reference evidence="3" key="3">
    <citation type="submission" date="2018-07" db="EMBL/GenBank/DDBJ databases">
        <authorList>
            <person name="Ashton P.M."/>
            <person name="Dallman T."/>
            <person name="Nair S."/>
            <person name="De Pinna E."/>
            <person name="Peters T."/>
            <person name="Grant K."/>
        </authorList>
    </citation>
    <scope>NUCLEOTIDE SEQUENCE</scope>
    <source>
        <strain evidence="3">116039</strain>
        <strain evidence="2">582921</strain>
    </source>
</reference>
<dbReference type="RefSeq" id="WP_001139014.1">
    <property type="nucleotide sequence ID" value="NZ_LN794248.1"/>
</dbReference>
<dbReference type="AlphaFoldDB" id="A0A077W6A0"/>
<evidence type="ECO:0000313" key="3">
    <source>
        <dbReference type="EMBL" id="EDA7614701.1"/>
    </source>
</evidence>
<evidence type="ECO:0000313" key="1">
    <source>
        <dbReference type="EMBL" id="APA22919.1"/>
    </source>
</evidence>
<proteinExistence type="predicted"/>
<dbReference type="EMBL" id="AAHUQY010000028">
    <property type="protein sequence ID" value="ECA5343203.1"/>
    <property type="molecule type" value="Genomic_DNA"/>
</dbReference>
<dbReference type="EMBL" id="KX810825">
    <property type="protein sequence ID" value="APA22919.1"/>
    <property type="molecule type" value="Genomic_DNA"/>
</dbReference>
<keyword evidence="1" id="KW-0614">Plasmid</keyword>
<evidence type="ECO:0000313" key="4">
    <source>
        <dbReference type="EMBL" id="HAB3532466.1"/>
    </source>
</evidence>
<sequence length="85" mass="9412">MPSGKPSIQARDQRGLNALKEAVPATAQLQMRVTPERKLRYVNQAKAEGLGLTDWVQKHMDNVCDLAGQPEITMYKDDGETSGQK</sequence>
<gene>
    <name evidence="3" type="ORF">A3V89_18225</name>
    <name evidence="2" type="ORF">ELS01_22765</name>
    <name evidence="4" type="ORF">GJE27_22050</name>
</gene>
<name>A0A077W6A0_SALTM</name>
<dbReference type="EMBL" id="AALLDS010000027">
    <property type="protein sequence ID" value="EDA7614701.1"/>
    <property type="molecule type" value="Genomic_DNA"/>
</dbReference>
<protein>
    <submittedName>
        <fullName evidence="4">Uncharacterized protein</fullName>
    </submittedName>
</protein>
<organism evidence="4">
    <name type="scientific">Salmonella typhimurium</name>
    <dbReference type="NCBI Taxonomy" id="90371"/>
    <lineage>
        <taxon>Bacteria</taxon>
        <taxon>Pseudomonadati</taxon>
        <taxon>Pseudomonadota</taxon>
        <taxon>Gammaproteobacteria</taxon>
        <taxon>Enterobacterales</taxon>
        <taxon>Enterobacteriaceae</taxon>
        <taxon>Salmonella</taxon>
    </lineage>
</organism>
<geneLocation type="plasmid" evidence="1">
    <name>pIMP4-SEM1</name>
</geneLocation>
<reference evidence="4" key="4">
    <citation type="submission" date="2019-06" db="EMBL/GenBank/DDBJ databases">
        <authorList>
            <consortium name="NCBI Pathogen Detection Project"/>
        </authorList>
    </citation>
    <scope>NUCLEOTIDE SEQUENCE</scope>
    <source>
        <strain evidence="4">Salmonella enterica</strain>
    </source>
</reference>
<dbReference type="EMBL" id="DAAGLI010000024">
    <property type="protein sequence ID" value="HAB3532466.1"/>
    <property type="molecule type" value="Genomic_DNA"/>
</dbReference>
<reference evidence="4" key="2">
    <citation type="journal article" date="2018" name="Genome Biol.">
        <title>SKESA: strategic k-mer extension for scrupulous assemblies.</title>
        <authorList>
            <person name="Souvorov A."/>
            <person name="Agarwala R."/>
            <person name="Lipman D.J."/>
        </authorList>
    </citation>
    <scope>NUCLEOTIDE SEQUENCE</scope>
    <source>
        <strain evidence="4">Salmonella enterica</strain>
    </source>
</reference>
<accession>A0A077W6A0</accession>
<reference evidence="1" key="1">
    <citation type="journal article" date="2016" name="Sci. Rep.">
        <title>Isolation and plasmid characterization of carbapenemase (IMP-4) producing Salmonella enterica Typhimurium from cats.</title>
        <authorList>
            <person name="Abraham S."/>
            <person name="O'Dea M."/>
            <person name="Trott D.J."/>
            <person name="Abraham R.J."/>
            <person name="Hughes D."/>
            <person name="Pang S."/>
            <person name="McKew G."/>
            <person name="Cheong E.Y."/>
            <person name="Merlino J."/>
            <person name="Saputra S."/>
            <person name="Malik R."/>
            <person name="Gottlieb T."/>
        </authorList>
    </citation>
    <scope>NUCLEOTIDE SEQUENCE</scope>
    <source>
        <strain evidence="1">MU1</strain>
        <plasmid evidence="1">pIMP4-SEM1</plasmid>
    </source>
</reference>
<evidence type="ECO:0000313" key="2">
    <source>
        <dbReference type="EMBL" id="ECA5343203.1"/>
    </source>
</evidence>